<reference evidence="16" key="2">
    <citation type="submission" date="2025-05" db="UniProtKB">
        <authorList>
            <consortium name="Ensembl"/>
        </authorList>
    </citation>
    <scope>IDENTIFICATION</scope>
</reference>
<evidence type="ECO:0000256" key="10">
    <source>
        <dbReference type="ARBA" id="ARBA00023200"/>
    </source>
</evidence>
<evidence type="ECO:0000256" key="5">
    <source>
        <dbReference type="ARBA" id="ARBA00022527"/>
    </source>
</evidence>
<dbReference type="PROSITE" id="PS00107">
    <property type="entry name" value="PROTEIN_KINASE_ATP"/>
    <property type="match status" value="1"/>
</dbReference>
<name>A0A8C5NHH6_GOUWI</name>
<keyword evidence="5 14" id="KW-0723">Serine/threonine-protein kinase</keyword>
<dbReference type="PROSITE" id="PS00108">
    <property type="entry name" value="PROTEIN_KINASE_ST"/>
    <property type="match status" value="1"/>
</dbReference>
<feature type="domain" description="Protein kinase" evidence="15">
    <location>
        <begin position="83"/>
        <end position="286"/>
    </location>
</feature>
<dbReference type="InterPro" id="IPR000719">
    <property type="entry name" value="Prot_kinase_dom"/>
</dbReference>
<evidence type="ECO:0000256" key="13">
    <source>
        <dbReference type="PROSITE-ProRule" id="PRU10141"/>
    </source>
</evidence>
<dbReference type="Proteomes" id="UP000694680">
    <property type="component" value="Unassembled WGS sequence"/>
</dbReference>
<dbReference type="PROSITE" id="PS50011">
    <property type="entry name" value="PROTEIN_KINASE_DOM"/>
    <property type="match status" value="1"/>
</dbReference>
<dbReference type="PANTHER" id="PTHR22984:SF25">
    <property type="entry name" value="PROTEIN KINASE DOMAIN-CONTAINING PROTEIN"/>
    <property type="match status" value="1"/>
</dbReference>
<keyword evidence="7 13" id="KW-0547">Nucleotide-binding</keyword>
<evidence type="ECO:0000256" key="14">
    <source>
        <dbReference type="RuleBase" id="RU000304"/>
    </source>
</evidence>
<dbReference type="AlphaFoldDB" id="A0A8C5NHH6"/>
<dbReference type="EC" id="2.7.11.1" evidence="3"/>
<dbReference type="Gene3D" id="1.10.510.10">
    <property type="entry name" value="Transferase(Phosphotransferase) domain 1"/>
    <property type="match status" value="1"/>
</dbReference>
<reference evidence="16" key="1">
    <citation type="submission" date="2020-06" db="EMBL/GenBank/DDBJ databases">
        <authorList>
            <consortium name="Wellcome Sanger Institute Data Sharing"/>
        </authorList>
    </citation>
    <scope>NUCLEOTIDE SEQUENCE [LARGE SCALE GENOMIC DNA]</scope>
</reference>
<dbReference type="Ensembl" id="ENSGWIT00000034708.1">
    <property type="protein sequence ID" value="ENSGWIP00000031879.1"/>
    <property type="gene ID" value="ENSGWIG00000016448.1"/>
</dbReference>
<evidence type="ECO:0000256" key="4">
    <source>
        <dbReference type="ARBA" id="ARBA00016885"/>
    </source>
</evidence>
<dbReference type="SUPFAM" id="SSF56112">
    <property type="entry name" value="Protein kinase-like (PK-like)"/>
    <property type="match status" value="1"/>
</dbReference>
<dbReference type="Ensembl" id="ENSGWIT00000059732.1">
    <property type="protein sequence ID" value="ENSGWIP00000055476.1"/>
    <property type="gene ID" value="ENSGWIG00000026394.1"/>
</dbReference>
<keyword evidence="10" id="KW-1035">Host cytoplasm</keyword>
<evidence type="ECO:0000259" key="15">
    <source>
        <dbReference type="PROSITE" id="PS50011"/>
    </source>
</evidence>
<evidence type="ECO:0000256" key="8">
    <source>
        <dbReference type="ARBA" id="ARBA00022777"/>
    </source>
</evidence>
<evidence type="ECO:0000256" key="12">
    <source>
        <dbReference type="ARBA" id="ARBA00048679"/>
    </source>
</evidence>
<evidence type="ECO:0000256" key="1">
    <source>
        <dbReference type="ARBA" id="ARBA00004192"/>
    </source>
</evidence>
<keyword evidence="6" id="KW-0808">Transferase</keyword>
<keyword evidence="9 13" id="KW-0067">ATP-binding</keyword>
<dbReference type="InterPro" id="IPR051138">
    <property type="entry name" value="PIM_Ser/Thr_kinase"/>
</dbReference>
<accession>A0A8C5NHH6</accession>
<keyword evidence="17" id="KW-1185">Reference proteome</keyword>
<dbReference type="InterPro" id="IPR008271">
    <property type="entry name" value="Ser/Thr_kinase_AS"/>
</dbReference>
<dbReference type="InterPro" id="IPR017441">
    <property type="entry name" value="Protein_kinase_ATP_BS"/>
</dbReference>
<proteinExistence type="inferred from homology"/>
<comment type="catalytic activity">
    <reaction evidence="12">
        <text>L-seryl-[protein] + ATP = O-phospho-L-seryl-[protein] + ADP + H(+)</text>
        <dbReference type="Rhea" id="RHEA:17989"/>
        <dbReference type="Rhea" id="RHEA-COMP:9863"/>
        <dbReference type="Rhea" id="RHEA-COMP:11604"/>
        <dbReference type="ChEBI" id="CHEBI:15378"/>
        <dbReference type="ChEBI" id="CHEBI:29999"/>
        <dbReference type="ChEBI" id="CHEBI:30616"/>
        <dbReference type="ChEBI" id="CHEBI:83421"/>
        <dbReference type="ChEBI" id="CHEBI:456216"/>
        <dbReference type="EC" id="2.7.11.1"/>
    </reaction>
</comment>
<comment type="subcellular location">
    <subcellularLocation>
        <location evidence="1">Host cytoplasm</location>
    </subcellularLocation>
</comment>
<comment type="similarity">
    <text evidence="2">Belongs to the protein kinase superfamily. CAMK Ser/Thr protein kinase family. PIM subfamily.</text>
</comment>
<protein>
    <recommendedName>
        <fullName evidence="4">Serine/threonine-protein kinase 1</fullName>
        <ecNumber evidence="3">2.7.11.1</ecNumber>
    </recommendedName>
</protein>
<evidence type="ECO:0000256" key="11">
    <source>
        <dbReference type="ARBA" id="ARBA00047899"/>
    </source>
</evidence>
<evidence type="ECO:0000256" key="2">
    <source>
        <dbReference type="ARBA" id="ARBA00005505"/>
    </source>
</evidence>
<keyword evidence="8" id="KW-0418">Kinase</keyword>
<evidence type="ECO:0000256" key="9">
    <source>
        <dbReference type="ARBA" id="ARBA00022840"/>
    </source>
</evidence>
<organism evidence="16 17">
    <name type="scientific">Gouania willdenowi</name>
    <name type="common">Blunt-snouted clingfish</name>
    <name type="synonym">Lepadogaster willdenowi</name>
    <dbReference type="NCBI Taxonomy" id="441366"/>
    <lineage>
        <taxon>Eukaryota</taxon>
        <taxon>Metazoa</taxon>
        <taxon>Chordata</taxon>
        <taxon>Craniata</taxon>
        <taxon>Vertebrata</taxon>
        <taxon>Euteleostomi</taxon>
        <taxon>Actinopterygii</taxon>
        <taxon>Neopterygii</taxon>
        <taxon>Teleostei</taxon>
        <taxon>Neoteleostei</taxon>
        <taxon>Acanthomorphata</taxon>
        <taxon>Ovalentaria</taxon>
        <taxon>Blenniimorphae</taxon>
        <taxon>Blenniiformes</taxon>
        <taxon>Gobiesocoidei</taxon>
        <taxon>Gobiesocidae</taxon>
        <taxon>Gobiesocinae</taxon>
        <taxon>Gouania</taxon>
    </lineage>
</organism>
<dbReference type="GO" id="GO:0004674">
    <property type="term" value="F:protein serine/threonine kinase activity"/>
    <property type="evidence" value="ECO:0007669"/>
    <property type="project" value="UniProtKB-KW"/>
</dbReference>
<dbReference type="PANTHER" id="PTHR22984">
    <property type="entry name" value="SERINE/THREONINE-PROTEIN KINASE PIM"/>
    <property type="match status" value="1"/>
</dbReference>
<dbReference type="Gene3D" id="3.30.200.20">
    <property type="entry name" value="Phosphorylase Kinase, domain 1"/>
    <property type="match status" value="1"/>
</dbReference>
<sequence length="286" mass="31921">TSDDSLLLNDFGLTPQSTNEPMNSAAADKAAHIFLANPAMTPKSGSPNAPVDFLSPFLSEMKTKPVDNLVMVNRSREDFQAKYVEFGELGEGGFGSVFAGTRIADEKDVAIKHIPRDKVNYMMVKFQDQYSLEISEVVLMAQAAGHLNQGSVSNPGVIGLVDVFELENEVLIITELSWCEMDMDHFYGFKNEQISEHEAKIIFKQLIDVSLRMHKNGVFHSDIKGGNILVSVDREDPSVKIIDFGSKTCFYESFLLVFNALYIFTSIVKFLKTYHPHSCRVMPYSG</sequence>
<dbReference type="InterPro" id="IPR011009">
    <property type="entry name" value="Kinase-like_dom_sf"/>
</dbReference>
<comment type="catalytic activity">
    <reaction evidence="11">
        <text>L-threonyl-[protein] + ATP = O-phospho-L-threonyl-[protein] + ADP + H(+)</text>
        <dbReference type="Rhea" id="RHEA:46608"/>
        <dbReference type="Rhea" id="RHEA-COMP:11060"/>
        <dbReference type="Rhea" id="RHEA-COMP:11605"/>
        <dbReference type="ChEBI" id="CHEBI:15378"/>
        <dbReference type="ChEBI" id="CHEBI:30013"/>
        <dbReference type="ChEBI" id="CHEBI:30616"/>
        <dbReference type="ChEBI" id="CHEBI:61977"/>
        <dbReference type="ChEBI" id="CHEBI:456216"/>
        <dbReference type="EC" id="2.7.11.1"/>
    </reaction>
</comment>
<feature type="binding site" evidence="13">
    <location>
        <position position="112"/>
    </location>
    <ligand>
        <name>ATP</name>
        <dbReference type="ChEBI" id="CHEBI:30616"/>
    </ligand>
</feature>
<dbReference type="GO" id="GO:0005524">
    <property type="term" value="F:ATP binding"/>
    <property type="evidence" value="ECO:0007669"/>
    <property type="project" value="UniProtKB-UniRule"/>
</dbReference>
<evidence type="ECO:0000256" key="6">
    <source>
        <dbReference type="ARBA" id="ARBA00022679"/>
    </source>
</evidence>
<evidence type="ECO:0000256" key="7">
    <source>
        <dbReference type="ARBA" id="ARBA00022741"/>
    </source>
</evidence>
<evidence type="ECO:0000313" key="17">
    <source>
        <dbReference type="Proteomes" id="UP000694680"/>
    </source>
</evidence>
<dbReference type="SMART" id="SM00220">
    <property type="entry name" value="S_TKc"/>
    <property type="match status" value="1"/>
</dbReference>
<evidence type="ECO:0000313" key="16">
    <source>
        <dbReference type="Ensembl" id="ENSGWIP00000055476.1"/>
    </source>
</evidence>
<evidence type="ECO:0000256" key="3">
    <source>
        <dbReference type="ARBA" id="ARBA00012513"/>
    </source>
</evidence>
<dbReference type="GO" id="GO:0005737">
    <property type="term" value="C:cytoplasm"/>
    <property type="evidence" value="ECO:0007669"/>
    <property type="project" value="TreeGrafter"/>
</dbReference>
<dbReference type="Pfam" id="PF00069">
    <property type="entry name" value="Pkinase"/>
    <property type="match status" value="1"/>
</dbReference>
<dbReference type="Proteomes" id="UP000694680">
    <property type="component" value="Chromosome 21"/>
</dbReference>